<dbReference type="AlphaFoldDB" id="A0A1X1TE52"/>
<proteinExistence type="inferred from homology"/>
<dbReference type="PROSITE" id="PS51918">
    <property type="entry name" value="RADICAL_SAM"/>
    <property type="match status" value="1"/>
</dbReference>
<keyword evidence="12" id="KW-1185">Reference proteome</keyword>
<evidence type="ECO:0000256" key="1">
    <source>
        <dbReference type="ARBA" id="ARBA00006100"/>
    </source>
</evidence>
<dbReference type="NCBIfam" id="TIGR00539">
    <property type="entry name" value="hemN_rel"/>
    <property type="match status" value="1"/>
</dbReference>
<dbReference type="Pfam" id="PF06969">
    <property type="entry name" value="HemN_C"/>
    <property type="match status" value="1"/>
</dbReference>
<evidence type="ECO:0000256" key="5">
    <source>
        <dbReference type="ARBA" id="ARBA00022723"/>
    </source>
</evidence>
<dbReference type="InterPro" id="IPR007197">
    <property type="entry name" value="rSAM"/>
</dbReference>
<dbReference type="Gene3D" id="3.20.20.70">
    <property type="entry name" value="Aldolase class I"/>
    <property type="match status" value="1"/>
</dbReference>
<dbReference type="InterPro" id="IPR006638">
    <property type="entry name" value="Elp3/MiaA/NifB-like_rSAM"/>
</dbReference>
<accession>A0A1X1TE52</accession>
<keyword evidence="9" id="KW-0004">4Fe-4S</keyword>
<keyword evidence="6 9" id="KW-0408">Iron</keyword>
<dbReference type="GO" id="GO:0046872">
    <property type="term" value="F:metal ion binding"/>
    <property type="evidence" value="ECO:0007669"/>
    <property type="project" value="UniProtKB-UniRule"/>
</dbReference>
<evidence type="ECO:0000256" key="7">
    <source>
        <dbReference type="ARBA" id="ARBA00023014"/>
    </source>
</evidence>
<name>A0A1X1TE52_9MYCO</name>
<feature type="domain" description="Radical SAM core" evidence="10">
    <location>
        <begin position="18"/>
        <end position="257"/>
    </location>
</feature>
<dbReference type="EMBL" id="LQOT01000060">
    <property type="protein sequence ID" value="ORV42832.1"/>
    <property type="molecule type" value="Genomic_DNA"/>
</dbReference>
<keyword evidence="7 9" id="KW-0411">Iron-sulfur</keyword>
<dbReference type="RefSeq" id="WP_085129722.1">
    <property type="nucleotide sequence ID" value="NZ_LQOT01000060.1"/>
</dbReference>
<evidence type="ECO:0000313" key="12">
    <source>
        <dbReference type="Proteomes" id="UP000193465"/>
    </source>
</evidence>
<comment type="similarity">
    <text evidence="1">Belongs to the anaerobic coproporphyrinogen-III oxidase family. HemW subfamily.</text>
</comment>
<organism evidence="11 12">
    <name type="scientific">Mycolicibacter engbaekii</name>
    <dbReference type="NCBI Taxonomy" id="188915"/>
    <lineage>
        <taxon>Bacteria</taxon>
        <taxon>Bacillati</taxon>
        <taxon>Actinomycetota</taxon>
        <taxon>Actinomycetes</taxon>
        <taxon>Mycobacteriales</taxon>
        <taxon>Mycobacteriaceae</taxon>
        <taxon>Mycolicibacter</taxon>
    </lineage>
</organism>
<dbReference type="InterPro" id="IPR013785">
    <property type="entry name" value="Aldolase_TIM"/>
</dbReference>
<dbReference type="InterPro" id="IPR058240">
    <property type="entry name" value="rSAM_sf"/>
</dbReference>
<dbReference type="InterPro" id="IPR004559">
    <property type="entry name" value="HemW-like"/>
</dbReference>
<keyword evidence="4 9" id="KW-0949">S-adenosyl-L-methionine</keyword>
<dbReference type="SFLD" id="SFLDF00562">
    <property type="entry name" value="HemN-like__clustered_with_heat"/>
    <property type="match status" value="1"/>
</dbReference>
<dbReference type="GO" id="GO:0051539">
    <property type="term" value="F:4 iron, 4 sulfur cluster binding"/>
    <property type="evidence" value="ECO:0007669"/>
    <property type="project" value="UniProtKB-UniRule"/>
</dbReference>
<reference evidence="11 12" key="1">
    <citation type="submission" date="2016-01" db="EMBL/GenBank/DDBJ databases">
        <title>The new phylogeny of the genus Mycobacterium.</title>
        <authorList>
            <person name="Tarcisio F."/>
            <person name="Conor M."/>
            <person name="Antonella G."/>
            <person name="Elisabetta G."/>
            <person name="Giulia F.S."/>
            <person name="Sara T."/>
            <person name="Anna F."/>
            <person name="Clotilde B."/>
            <person name="Roberto B."/>
            <person name="Veronica D.S."/>
            <person name="Fabio R."/>
            <person name="Monica P."/>
            <person name="Olivier J."/>
            <person name="Enrico T."/>
            <person name="Nicola S."/>
        </authorList>
    </citation>
    <scope>NUCLEOTIDE SEQUENCE [LARGE SCALE GENOMIC DNA]</scope>
    <source>
        <strain evidence="11 12">ATCC 27353</strain>
    </source>
</reference>
<keyword evidence="3 9" id="KW-0349">Heme</keyword>
<comment type="subcellular location">
    <subcellularLocation>
        <location evidence="9">Cytoplasm</location>
    </subcellularLocation>
</comment>
<dbReference type="SMART" id="SM00729">
    <property type="entry name" value="Elp3"/>
    <property type="match status" value="1"/>
</dbReference>
<dbReference type="GO" id="GO:0005737">
    <property type="term" value="C:cytoplasm"/>
    <property type="evidence" value="ECO:0007669"/>
    <property type="project" value="UniProtKB-SubCell"/>
</dbReference>
<keyword evidence="8 9" id="KW-0143">Chaperone</keyword>
<keyword evidence="5 9" id="KW-0479">Metal-binding</keyword>
<evidence type="ECO:0000256" key="8">
    <source>
        <dbReference type="ARBA" id="ARBA00023186"/>
    </source>
</evidence>
<dbReference type="Pfam" id="PF04055">
    <property type="entry name" value="Radical_SAM"/>
    <property type="match status" value="1"/>
</dbReference>
<dbReference type="Proteomes" id="UP000193465">
    <property type="component" value="Unassembled WGS sequence"/>
</dbReference>
<protein>
    <recommendedName>
        <fullName evidence="2 9">Heme chaperone HemW</fullName>
    </recommendedName>
</protein>
<evidence type="ECO:0000256" key="3">
    <source>
        <dbReference type="ARBA" id="ARBA00022617"/>
    </source>
</evidence>
<keyword evidence="9" id="KW-0963">Cytoplasm</keyword>
<evidence type="ECO:0000256" key="6">
    <source>
        <dbReference type="ARBA" id="ARBA00023004"/>
    </source>
</evidence>
<dbReference type="InterPro" id="IPR034505">
    <property type="entry name" value="Coproporphyrinogen-III_oxidase"/>
</dbReference>
<dbReference type="SFLD" id="SFLDG01065">
    <property type="entry name" value="anaerobic_coproporphyrinogen-I"/>
    <property type="match status" value="1"/>
</dbReference>
<dbReference type="PANTHER" id="PTHR13932:SF5">
    <property type="entry name" value="RADICAL S-ADENOSYL METHIONINE DOMAIN-CONTAINING PROTEIN 1, MITOCHONDRIAL"/>
    <property type="match status" value="1"/>
</dbReference>
<comment type="function">
    <text evidence="9">Probably acts as a heme chaperone, transferring heme to an unknown acceptor. Binds one molecule of heme per monomer, possibly covalently. Binds 1 [4Fe-4S] cluster. The cluster is coordinated with 3 cysteines and an exchangeable S-adenosyl-L-methionine.</text>
</comment>
<evidence type="ECO:0000259" key="10">
    <source>
        <dbReference type="PROSITE" id="PS51918"/>
    </source>
</evidence>
<gene>
    <name evidence="11" type="ORF">AWC02_16040</name>
</gene>
<dbReference type="SUPFAM" id="SSF102114">
    <property type="entry name" value="Radical SAM enzymes"/>
    <property type="match status" value="1"/>
</dbReference>
<dbReference type="PANTHER" id="PTHR13932">
    <property type="entry name" value="COPROPORPHYRINIGEN III OXIDASE"/>
    <property type="match status" value="1"/>
</dbReference>
<evidence type="ECO:0000256" key="9">
    <source>
        <dbReference type="RuleBase" id="RU364116"/>
    </source>
</evidence>
<dbReference type="InterPro" id="IPR010723">
    <property type="entry name" value="HemN_C"/>
</dbReference>
<comment type="caution">
    <text evidence="11">The sequence shown here is derived from an EMBL/GenBank/DDBJ whole genome shotgun (WGS) entry which is preliminary data.</text>
</comment>
<evidence type="ECO:0000313" key="11">
    <source>
        <dbReference type="EMBL" id="ORV42832.1"/>
    </source>
</evidence>
<dbReference type="STRING" id="188915.AWC02_16040"/>
<sequence length="393" mass="42705">MTPTPTAVELPEVATARRGDDGPFGVYVHVPFCFSRCGYCDFNTYTPAELGGANPDAWVTALDKELELAAARLGTPAVDTVFVGGGTPSLLGGVRLARVLDRVRAHFRLADGAEVTTEANPESTSPEFFETILAAGYTRVSLGMQSVSPFVLATLDRIHLPGRPVAAAREARAAGFEHLNMDLIYGTPGETDDDLLRSVDAALEAGVDHVSAYSLIVEDGTALARRVRSGELPAPEGDVAAHRYELVDRQLRAAGMDWYEVSNWSRPGAACRHNLGYWNGGRWWGAGPGAHSYDGALRWWNVKHPNTYAQLLERNTLPVAGFEELSDTDRHTEDVMLRLRMREGLALAVLDESERERAATAVRDGLLNDDGQRLVLTDRGRLLADAVVRSLLG</sequence>
<evidence type="ECO:0000256" key="2">
    <source>
        <dbReference type="ARBA" id="ARBA00017228"/>
    </source>
</evidence>
<dbReference type="SFLD" id="SFLDF00288">
    <property type="entry name" value="HemN-like__clustered_with_nucl"/>
    <property type="match status" value="1"/>
</dbReference>
<dbReference type="GO" id="GO:0004109">
    <property type="term" value="F:coproporphyrinogen oxidase activity"/>
    <property type="evidence" value="ECO:0007669"/>
    <property type="project" value="InterPro"/>
</dbReference>
<evidence type="ECO:0000256" key="4">
    <source>
        <dbReference type="ARBA" id="ARBA00022691"/>
    </source>
</evidence>
<dbReference type="GO" id="GO:0006779">
    <property type="term" value="P:porphyrin-containing compound biosynthetic process"/>
    <property type="evidence" value="ECO:0007669"/>
    <property type="project" value="InterPro"/>
</dbReference>
<dbReference type="SFLD" id="SFLDS00029">
    <property type="entry name" value="Radical_SAM"/>
    <property type="match status" value="1"/>
</dbReference>